<dbReference type="OrthoDB" id="7021155at2"/>
<dbReference type="PANTHER" id="PTHR11228">
    <property type="entry name" value="RADICAL SAM DOMAIN PROTEIN"/>
    <property type="match status" value="1"/>
</dbReference>
<dbReference type="AlphaFoldDB" id="A0A410P4N4"/>
<dbReference type="InterPro" id="IPR058240">
    <property type="entry name" value="rSAM_sf"/>
</dbReference>
<dbReference type="Pfam" id="PF04055">
    <property type="entry name" value="Radical_SAM"/>
    <property type="match status" value="1"/>
</dbReference>
<dbReference type="InterPro" id="IPR013785">
    <property type="entry name" value="Aldolase_TIM"/>
</dbReference>
<organism evidence="7 8">
    <name type="scientific">Velamenicoccus archaeovorus</name>
    <dbReference type="NCBI Taxonomy" id="1930593"/>
    <lineage>
        <taxon>Bacteria</taxon>
        <taxon>Pseudomonadati</taxon>
        <taxon>Candidatus Omnitrophota</taxon>
        <taxon>Candidatus Velamenicoccus</taxon>
    </lineage>
</organism>
<keyword evidence="2" id="KW-0949">S-adenosyl-L-methionine</keyword>
<dbReference type="SUPFAM" id="SSF102114">
    <property type="entry name" value="Radical SAM enzymes"/>
    <property type="match status" value="1"/>
</dbReference>
<dbReference type="EMBL" id="CP019384">
    <property type="protein sequence ID" value="QAT17165.1"/>
    <property type="molecule type" value="Genomic_DNA"/>
</dbReference>
<evidence type="ECO:0000256" key="1">
    <source>
        <dbReference type="ARBA" id="ARBA00001966"/>
    </source>
</evidence>
<keyword evidence="4" id="KW-0408">Iron</keyword>
<dbReference type="SFLD" id="SFLDG01067">
    <property type="entry name" value="SPASM/twitch_domain_containing"/>
    <property type="match status" value="1"/>
</dbReference>
<dbReference type="PROSITE" id="PS51918">
    <property type="entry name" value="RADICAL_SAM"/>
    <property type="match status" value="1"/>
</dbReference>
<keyword evidence="5" id="KW-0411">Iron-sulfur</keyword>
<evidence type="ECO:0000259" key="6">
    <source>
        <dbReference type="PROSITE" id="PS51918"/>
    </source>
</evidence>
<dbReference type="KEGG" id="vai:BU251_05185"/>
<dbReference type="GO" id="GO:0003824">
    <property type="term" value="F:catalytic activity"/>
    <property type="evidence" value="ECO:0007669"/>
    <property type="project" value="InterPro"/>
</dbReference>
<accession>A0A410P4N4</accession>
<evidence type="ECO:0000256" key="3">
    <source>
        <dbReference type="ARBA" id="ARBA00022723"/>
    </source>
</evidence>
<gene>
    <name evidence="7" type="ORF">BU251_05185</name>
</gene>
<protein>
    <submittedName>
        <fullName evidence="7">Radical SAM domain heme biosynthesis protein</fullName>
    </submittedName>
</protein>
<feature type="domain" description="Radical SAM core" evidence="6">
    <location>
        <begin position="1"/>
        <end position="209"/>
    </location>
</feature>
<dbReference type="GO" id="GO:0046872">
    <property type="term" value="F:metal ion binding"/>
    <property type="evidence" value="ECO:0007669"/>
    <property type="project" value="UniProtKB-KW"/>
</dbReference>
<keyword evidence="3" id="KW-0479">Metal-binding</keyword>
<reference evidence="7 8" key="1">
    <citation type="submission" date="2017-01" db="EMBL/GenBank/DDBJ databases">
        <title>First insights into the biology of 'candidatus Vampirococcus archaeovorus'.</title>
        <authorList>
            <person name="Kizina J."/>
            <person name="Jordan S."/>
            <person name="Stueber K."/>
            <person name="Reinhardt R."/>
            <person name="Harder J."/>
        </authorList>
    </citation>
    <scope>NUCLEOTIDE SEQUENCE [LARGE SCALE GENOMIC DNA]</scope>
    <source>
        <strain evidence="7 8">LiM</strain>
    </source>
</reference>
<dbReference type="InterPro" id="IPR050377">
    <property type="entry name" value="Radical_SAM_PqqE_MftC-like"/>
</dbReference>
<dbReference type="InterPro" id="IPR007197">
    <property type="entry name" value="rSAM"/>
</dbReference>
<dbReference type="CDD" id="cd01335">
    <property type="entry name" value="Radical_SAM"/>
    <property type="match status" value="1"/>
</dbReference>
<sequence>MLNLIFVTTTDCQLQCRHCLRGEASGQHLPFELIEKTVAGAKKYGIENIHLTGGEPFLYRNLAQVLALAQKEGLDVTFSTNGLLLPSHRELLRTYREQIRLLSISAESPRREIYERIRGEGHFSQLLSAFQFCRKEGLPFGVLCCLNKLNAAEITDIIRFARKEKAAQVHFTAALPCRRSQENGLVLSEEERRGALETLQKALRFSQLDFFKLAYVPMRIGEPLLASDNLVMCANQSLRYVTIDVDGQIHFCCFLTQYDIPCEREKRLKFARLQDVSFDEALERFQARMAEFLHGRFLDYRDGQWKHDLDFNSCFYCHKKLIQ</sequence>
<evidence type="ECO:0000313" key="8">
    <source>
        <dbReference type="Proteomes" id="UP000287243"/>
    </source>
</evidence>
<comment type="cofactor">
    <cofactor evidence="1">
        <name>[4Fe-4S] cluster</name>
        <dbReference type="ChEBI" id="CHEBI:49883"/>
    </cofactor>
</comment>
<name>A0A410P4N4_VELA1</name>
<dbReference type="PANTHER" id="PTHR11228:SF7">
    <property type="entry name" value="PQQA PEPTIDE CYCLASE"/>
    <property type="match status" value="1"/>
</dbReference>
<dbReference type="InterPro" id="IPR006638">
    <property type="entry name" value="Elp3/MiaA/NifB-like_rSAM"/>
</dbReference>
<dbReference type="SFLD" id="SFLDS00029">
    <property type="entry name" value="Radical_SAM"/>
    <property type="match status" value="1"/>
</dbReference>
<dbReference type="Gene3D" id="3.20.20.70">
    <property type="entry name" value="Aldolase class I"/>
    <property type="match status" value="1"/>
</dbReference>
<dbReference type="Proteomes" id="UP000287243">
    <property type="component" value="Chromosome"/>
</dbReference>
<evidence type="ECO:0000256" key="4">
    <source>
        <dbReference type="ARBA" id="ARBA00023004"/>
    </source>
</evidence>
<evidence type="ECO:0000256" key="5">
    <source>
        <dbReference type="ARBA" id="ARBA00023014"/>
    </source>
</evidence>
<evidence type="ECO:0000313" key="7">
    <source>
        <dbReference type="EMBL" id="QAT17165.1"/>
    </source>
</evidence>
<keyword evidence="8" id="KW-1185">Reference proteome</keyword>
<dbReference type="SMART" id="SM00729">
    <property type="entry name" value="Elp3"/>
    <property type="match status" value="1"/>
</dbReference>
<proteinExistence type="predicted"/>
<dbReference type="RefSeq" id="WP_128699857.1">
    <property type="nucleotide sequence ID" value="NZ_CP019384.1"/>
</dbReference>
<dbReference type="GO" id="GO:0051536">
    <property type="term" value="F:iron-sulfur cluster binding"/>
    <property type="evidence" value="ECO:0007669"/>
    <property type="project" value="UniProtKB-KW"/>
</dbReference>
<evidence type="ECO:0000256" key="2">
    <source>
        <dbReference type="ARBA" id="ARBA00022691"/>
    </source>
</evidence>